<comment type="caution">
    <text evidence="15">The sequence shown here is derived from an EMBL/GenBank/DDBJ whole genome shotgun (WGS) entry which is preliminary data.</text>
</comment>
<evidence type="ECO:0000256" key="11">
    <source>
        <dbReference type="ARBA" id="ARBA00023211"/>
    </source>
</evidence>
<keyword evidence="4" id="KW-0479">Metal-binding</keyword>
<evidence type="ECO:0000256" key="9">
    <source>
        <dbReference type="ARBA" id="ARBA00023118"/>
    </source>
</evidence>
<evidence type="ECO:0000256" key="3">
    <source>
        <dbReference type="ARBA" id="ARBA00022722"/>
    </source>
</evidence>
<evidence type="ECO:0000256" key="1">
    <source>
        <dbReference type="ARBA" id="ARBA00001946"/>
    </source>
</evidence>
<accession>A0A930H9F0</accession>
<dbReference type="GO" id="GO:0046872">
    <property type="term" value="F:metal ion binding"/>
    <property type="evidence" value="ECO:0007669"/>
    <property type="project" value="UniProtKB-KW"/>
</dbReference>
<evidence type="ECO:0000256" key="10">
    <source>
        <dbReference type="ARBA" id="ARBA00023125"/>
    </source>
</evidence>
<evidence type="ECO:0000256" key="6">
    <source>
        <dbReference type="ARBA" id="ARBA00022801"/>
    </source>
</evidence>
<keyword evidence="8" id="KW-0694">RNA-binding</keyword>
<evidence type="ECO:0000256" key="12">
    <source>
        <dbReference type="ARBA" id="ARBA00046380"/>
    </source>
</evidence>
<keyword evidence="10 13" id="KW-0238">DNA-binding</keyword>
<evidence type="ECO:0000256" key="7">
    <source>
        <dbReference type="ARBA" id="ARBA00022842"/>
    </source>
</evidence>
<organism evidence="15 16">
    <name type="scientific">Mogibacterium diversum</name>
    <dbReference type="NCBI Taxonomy" id="114527"/>
    <lineage>
        <taxon>Bacteria</taxon>
        <taxon>Bacillati</taxon>
        <taxon>Bacillota</taxon>
        <taxon>Clostridia</taxon>
        <taxon>Peptostreptococcales</taxon>
        <taxon>Anaerovoracaceae</taxon>
        <taxon>Mogibacterium</taxon>
    </lineage>
</organism>
<feature type="non-terminal residue" evidence="15">
    <location>
        <position position="1"/>
    </location>
</feature>
<comment type="subunit">
    <text evidence="12">Monomer. Binds crRNA and tracrRNA.</text>
</comment>
<dbReference type="NCBIfam" id="TIGR01865">
    <property type="entry name" value="cas_Csn1"/>
    <property type="match status" value="1"/>
</dbReference>
<keyword evidence="3 13" id="KW-0540">Nuclease</keyword>
<dbReference type="GO" id="GO:0016787">
    <property type="term" value="F:hydrolase activity"/>
    <property type="evidence" value="ECO:0007669"/>
    <property type="project" value="UniProtKB-KW"/>
</dbReference>
<keyword evidence="5 13" id="KW-0255">Endonuclease</keyword>
<evidence type="ECO:0000256" key="4">
    <source>
        <dbReference type="ARBA" id="ARBA00022723"/>
    </source>
</evidence>
<keyword evidence="7" id="KW-0460">Magnesium</keyword>
<dbReference type="AlphaFoldDB" id="A0A930H9F0"/>
<dbReference type="GO" id="GO:0004519">
    <property type="term" value="F:endonuclease activity"/>
    <property type="evidence" value="ECO:0007669"/>
    <property type="project" value="UniProtKB-UniRule"/>
</dbReference>
<dbReference type="GO" id="GO:0051607">
    <property type="term" value="P:defense response to virus"/>
    <property type="evidence" value="ECO:0007669"/>
    <property type="project" value="UniProtKB-KW"/>
</dbReference>
<dbReference type="Proteomes" id="UP000722050">
    <property type="component" value="Unassembled WGS sequence"/>
</dbReference>
<dbReference type="GO" id="GO:0003723">
    <property type="term" value="F:RNA binding"/>
    <property type="evidence" value="ECO:0007669"/>
    <property type="project" value="UniProtKB-UniRule"/>
</dbReference>
<dbReference type="InterPro" id="IPR055228">
    <property type="entry name" value="Cas9_RuvC"/>
</dbReference>
<proteinExistence type="inferred from homology"/>
<feature type="domain" description="HNH Cas9-type" evidence="14">
    <location>
        <begin position="1"/>
        <end position="153"/>
    </location>
</feature>
<gene>
    <name evidence="15" type="primary">cas9</name>
    <name evidence="15" type="ORF">HXM71_04360</name>
</gene>
<evidence type="ECO:0000256" key="13">
    <source>
        <dbReference type="PROSITE-ProRule" id="PRU01085"/>
    </source>
</evidence>
<evidence type="ECO:0000313" key="16">
    <source>
        <dbReference type="Proteomes" id="UP000722050"/>
    </source>
</evidence>
<sequence>RTTSRKQKLIDLYKSIKGEAKEWIKEIENRDESAFKSRKLFLYYMQQGMCMYSGEKIDLQNLMNDNLYDLDHIYPQHFTKDDSIHNNLVLVKKEFNARKSDMPITKGIQAKMHGKWKALLEGKFITSEKYARLTRHSYAFSDDEKAGFINRQLVETSQATKAITRIFSQAFDNNTKIVFSKARLVSDFRQKFELPKSRVLNCYHHANDAYLNIVVGNSYYVKFEGNPARFIKESKGKENDKKYKYHLSKFFENTVQNKNEIAWSVEEGNNTINTVKRTMAKYSPLVTYKTEEGKGEYFKETIYPKSKAKPLVYTGLKTKSTPLNDVTKYGGKTAIGTSGYCFVKYTEKNKEVRKFETLPIYLGSSRTLTVERIQEYLKESYMEKGMIQAAETIEVLIKFVPQKTEIVLDGYTYTIGGSTGDMMYINGIVQVKLSKDYVKYFQKLEKAKETNDYSEIDKLGNRVITQQKNAELIDIILDKMEKEIFQNRKCSTYETINEGRDKFKTLDINKQVTILIDVINNIYGSKQSVDLTLIGGKSNVGMCRAGRKMSNCNEAKLRFFSCTGIYVKEIDLLKI</sequence>
<dbReference type="Pfam" id="PF13395">
    <property type="entry name" value="HNH_4"/>
    <property type="match status" value="1"/>
</dbReference>
<protein>
    <submittedName>
        <fullName evidence="15">Type II CRISPR RNA-guided endonuclease Cas9</fullName>
    </submittedName>
</protein>
<dbReference type="InterPro" id="IPR028629">
    <property type="entry name" value="Cas9"/>
</dbReference>
<evidence type="ECO:0000313" key="15">
    <source>
        <dbReference type="EMBL" id="MBF1352340.1"/>
    </source>
</evidence>
<dbReference type="GO" id="GO:0003677">
    <property type="term" value="F:DNA binding"/>
    <property type="evidence" value="ECO:0007669"/>
    <property type="project" value="UniProtKB-UniRule"/>
</dbReference>
<dbReference type="InterPro" id="IPR003615">
    <property type="entry name" value="HNH_nuc"/>
</dbReference>
<keyword evidence="9" id="KW-0051">Antiviral defense</keyword>
<evidence type="ECO:0000256" key="5">
    <source>
        <dbReference type="ARBA" id="ARBA00022759"/>
    </source>
</evidence>
<comment type="cofactor">
    <cofactor evidence="1">
        <name>Mg(2+)</name>
        <dbReference type="ChEBI" id="CHEBI:18420"/>
    </cofactor>
</comment>
<dbReference type="Pfam" id="PF22702">
    <property type="entry name" value="Cas9_RuvC"/>
    <property type="match status" value="1"/>
</dbReference>
<dbReference type="InterPro" id="IPR032237">
    <property type="entry name" value="Cas9_PI"/>
</dbReference>
<dbReference type="PROSITE" id="PS51749">
    <property type="entry name" value="HNH_CAS9"/>
    <property type="match status" value="1"/>
</dbReference>
<dbReference type="EMBL" id="JABZQH010000135">
    <property type="protein sequence ID" value="MBF1352340.1"/>
    <property type="molecule type" value="Genomic_DNA"/>
</dbReference>
<evidence type="ECO:0000256" key="2">
    <source>
        <dbReference type="ARBA" id="ARBA00005244"/>
    </source>
</evidence>
<keyword evidence="11" id="KW-0464">Manganese</keyword>
<comment type="similarity">
    <text evidence="2">Belongs to the CRISPR-associated protein Cas9 family. Subtype II-A subfamily.</text>
</comment>
<name>A0A930H9F0_9FIRM</name>
<reference evidence="15" key="1">
    <citation type="submission" date="2020-04" db="EMBL/GenBank/DDBJ databases">
        <title>Deep metagenomics examines the oral microbiome during advanced dental caries in children, revealing novel taxa and co-occurrences with host molecules.</title>
        <authorList>
            <person name="Baker J.L."/>
            <person name="Morton J.T."/>
            <person name="Dinis M."/>
            <person name="Alvarez R."/>
            <person name="Tran N.C."/>
            <person name="Knight R."/>
            <person name="Edlund A."/>
        </authorList>
    </citation>
    <scope>NUCLEOTIDE SEQUENCE</scope>
    <source>
        <strain evidence="15">JCVI_24_bin.8</strain>
    </source>
</reference>
<dbReference type="Gene3D" id="1.10.30.50">
    <property type="match status" value="1"/>
</dbReference>
<dbReference type="InterPro" id="IPR033114">
    <property type="entry name" value="HNH_CAS9"/>
</dbReference>
<keyword evidence="6 13" id="KW-0378">Hydrolase</keyword>
<dbReference type="Pfam" id="PF16595">
    <property type="entry name" value="Cas9_PI"/>
    <property type="match status" value="1"/>
</dbReference>
<evidence type="ECO:0000259" key="14">
    <source>
        <dbReference type="PROSITE" id="PS51749"/>
    </source>
</evidence>
<evidence type="ECO:0000256" key="8">
    <source>
        <dbReference type="ARBA" id="ARBA00022884"/>
    </source>
</evidence>